<evidence type="ECO:0000313" key="7">
    <source>
        <dbReference type="EMBL" id="GEU29676.1"/>
    </source>
</evidence>
<dbReference type="InterPro" id="IPR025724">
    <property type="entry name" value="GAG-pre-integrase_dom"/>
</dbReference>
<dbReference type="Pfam" id="PF13976">
    <property type="entry name" value="gag_pre-integrs"/>
    <property type="match status" value="1"/>
</dbReference>
<dbReference type="Gene3D" id="3.30.420.10">
    <property type="entry name" value="Ribonuclease H-like superfamily/Ribonuclease H"/>
    <property type="match status" value="1"/>
</dbReference>
<dbReference type="InterPro" id="IPR043502">
    <property type="entry name" value="DNA/RNA_pol_sf"/>
</dbReference>
<organism evidence="7">
    <name type="scientific">Tanacetum cinerariifolium</name>
    <name type="common">Dalmatian daisy</name>
    <name type="synonym">Chrysanthemum cinerariifolium</name>
    <dbReference type="NCBI Taxonomy" id="118510"/>
    <lineage>
        <taxon>Eukaryota</taxon>
        <taxon>Viridiplantae</taxon>
        <taxon>Streptophyta</taxon>
        <taxon>Embryophyta</taxon>
        <taxon>Tracheophyta</taxon>
        <taxon>Spermatophyta</taxon>
        <taxon>Magnoliopsida</taxon>
        <taxon>eudicotyledons</taxon>
        <taxon>Gunneridae</taxon>
        <taxon>Pentapetalae</taxon>
        <taxon>asterids</taxon>
        <taxon>campanulids</taxon>
        <taxon>Asterales</taxon>
        <taxon>Asteraceae</taxon>
        <taxon>Asteroideae</taxon>
        <taxon>Anthemideae</taxon>
        <taxon>Anthemidinae</taxon>
        <taxon>Tanacetum</taxon>
    </lineage>
</organism>
<dbReference type="GO" id="GO:0046872">
    <property type="term" value="F:metal ion binding"/>
    <property type="evidence" value="ECO:0007669"/>
    <property type="project" value="UniProtKB-KW"/>
</dbReference>
<feature type="domain" description="Integrase catalytic" evidence="6">
    <location>
        <begin position="152"/>
        <end position="324"/>
    </location>
</feature>
<dbReference type="Pfam" id="PF22936">
    <property type="entry name" value="Pol_BBD"/>
    <property type="match status" value="1"/>
</dbReference>
<dbReference type="InterPro" id="IPR012337">
    <property type="entry name" value="RNaseH-like_sf"/>
</dbReference>
<dbReference type="InterPro" id="IPR054722">
    <property type="entry name" value="PolX-like_BBD"/>
</dbReference>
<feature type="compositionally biased region" description="Basic and acidic residues" evidence="5">
    <location>
        <begin position="945"/>
        <end position="961"/>
    </location>
</feature>
<evidence type="ECO:0000259" key="6">
    <source>
        <dbReference type="PROSITE" id="PS50994"/>
    </source>
</evidence>
<dbReference type="GO" id="GO:0006508">
    <property type="term" value="P:proteolysis"/>
    <property type="evidence" value="ECO:0007669"/>
    <property type="project" value="UniProtKB-KW"/>
</dbReference>
<evidence type="ECO:0000256" key="5">
    <source>
        <dbReference type="SAM" id="MobiDB-lite"/>
    </source>
</evidence>
<evidence type="ECO:0000256" key="2">
    <source>
        <dbReference type="ARBA" id="ARBA00022723"/>
    </source>
</evidence>
<dbReference type="InterPro" id="IPR013103">
    <property type="entry name" value="RVT_2"/>
</dbReference>
<evidence type="ECO:0000256" key="1">
    <source>
        <dbReference type="ARBA" id="ARBA00022670"/>
    </source>
</evidence>
<dbReference type="PROSITE" id="PS50994">
    <property type="entry name" value="INTEGRASE"/>
    <property type="match status" value="1"/>
</dbReference>
<sequence>MPAIKSKVLAPGMYVIDVEPILPRNRNNREVHLDYLKHLKVVHIVLWYLDSGCSKHMTKDRSRLINFVKNFIGTVRFGNDHFGTIMGYGDYMVISRALVALISTLSSVKDMLRSSPICLLSKASKNKSWLWHRRLNHLNFGTINDLARKDLVRGLPRLKFEKDHLCSACQLGKSQKYSHKPKSENSNFEVLHTLHIDLCRPMLKDETPEFLINFLKQIPVGLNKTIRFICIDNGTELVNQILTKYYERAGIFHQKPVPRTPQQNDIVERRNRTLVEVARTMLIFSKAPMFLWVEAVATACYAQNRSLLHTRHNKTPYELVHDKKPDLKKGYRIYNKQTCQIMGTIHVTFDELSEQMAYVRLSIGPAPTFLTPGQISSGLVPNSVPTAAYVPLTNKDLEILFQWMFDEYLKPPHVERPVSYASAVLIPVTSTDTPSSTTIDQHAPSLSHSPSSLAIPSLNSHQGVAAGTTIIEYNTFAPVDNDPFVNVFAPEPGSEASSSGDWIYKVKLDEYDDVMKNKARLVAKGYQQEEGINFEESFAPVACIKAIRIFIANAASKNMTIYQMDVKITFLNGELKEEVYVCQPEGFVNPDHPTHVYLLKKALYGLKPAPRAWYATLSWFLLDNKFSKGAVDPTLFTRKTGKHILLVQIYVDDIIFASTDPKAYTMADMNIPANDVYAEPALAIAPSTRTNDQILPLRKWVLVGKSNYVLDVLKSQRNPIFKLDEQWFNLHKDILRYALQITPINDNNPFVAPPSSDAIIEYVNTLRYPCTLRNVSAMLTMPSQGKKKTTSLLIQSIKFTKLIIHHLKTKHNIHLRAGSPLHYSYEDNVLRNLRSVGKDGRRVIGMPIPDALFTDVIKKAPYYGRYSAHVVEYQRYLDVEHSMAKEEAVPESLAPKATKVNKPEAAMQTKPSAPKATKVTKPAGHKAPKPTSSQLPKPTPTPTKSSKEVQGKKRKLVKETSDAPSPAKQLKAGNVAKKRKSKSPLKLVDEFVDKDISVAKDTEMEVTHTETPVMTTGVQDEGQGSSDLGKAGKVMKTAKVEQTIKEQIDEEFTSTMYPNVQDNLKLPVEEQFILEEPASSTGTLSFLHHLDKDFNFDTFVPPMTFKAVDLPRPRSNDLKAHPPLPSTTLAATLIPTTFPIITTTIPTVTTATPLLPPSQPTQSITNTSIESLLDVTFTHIPNLVQANLDLEERLRKVESHDLSGRKERNVTYHELLPGLHIPTTSSRYKPVGFAATQETSPADYLMNDDSIPDEQWKPLPEEERPATLEPALTIPSSNVSEVENNWATTLVSTYVPVAENSLLEKTVDMMTFMKWYCQKVNKTMLTQADFKGHAYEVVIDFYPNVIHLQFKMEECHKMLTDLINWVNPKGDQVRINVTRPLPLGS</sequence>
<dbReference type="EMBL" id="BKCJ010000090">
    <property type="protein sequence ID" value="GEU29676.1"/>
    <property type="molecule type" value="Genomic_DNA"/>
</dbReference>
<reference evidence="7" key="1">
    <citation type="journal article" date="2019" name="Sci. Rep.">
        <title>Draft genome of Tanacetum cinerariifolium, the natural source of mosquito coil.</title>
        <authorList>
            <person name="Yamashiro T."/>
            <person name="Shiraishi A."/>
            <person name="Satake H."/>
            <person name="Nakayama K."/>
        </authorList>
    </citation>
    <scope>NUCLEOTIDE SEQUENCE</scope>
</reference>
<dbReference type="GO" id="GO:0003676">
    <property type="term" value="F:nucleic acid binding"/>
    <property type="evidence" value="ECO:0007669"/>
    <property type="project" value="InterPro"/>
</dbReference>
<gene>
    <name evidence="7" type="ORF">Tci_001654</name>
</gene>
<accession>A0A699GR34</accession>
<name>A0A699GR34_TANCI</name>
<dbReference type="GO" id="GO:0015074">
    <property type="term" value="P:DNA integration"/>
    <property type="evidence" value="ECO:0007669"/>
    <property type="project" value="InterPro"/>
</dbReference>
<dbReference type="InterPro" id="IPR039537">
    <property type="entry name" value="Retrotran_Ty1/copia-like"/>
</dbReference>
<dbReference type="Pfam" id="PF07727">
    <property type="entry name" value="RVT_2"/>
    <property type="match status" value="1"/>
</dbReference>
<keyword evidence="2" id="KW-0479">Metal-binding</keyword>
<keyword evidence="3" id="KW-0064">Aspartyl protease</keyword>
<keyword evidence="4" id="KW-0378">Hydrolase</keyword>
<dbReference type="SUPFAM" id="SSF56672">
    <property type="entry name" value="DNA/RNA polymerases"/>
    <property type="match status" value="1"/>
</dbReference>
<dbReference type="InterPro" id="IPR036397">
    <property type="entry name" value="RNaseH_sf"/>
</dbReference>
<protein>
    <submittedName>
        <fullName evidence="7">Retrovirus-related Pol polyprotein from transposon TNT 1-94</fullName>
    </submittedName>
</protein>
<dbReference type="InterPro" id="IPR001584">
    <property type="entry name" value="Integrase_cat-core"/>
</dbReference>
<keyword evidence="1" id="KW-0645">Protease</keyword>
<evidence type="ECO:0000256" key="3">
    <source>
        <dbReference type="ARBA" id="ARBA00022750"/>
    </source>
</evidence>
<dbReference type="SUPFAM" id="SSF53098">
    <property type="entry name" value="Ribonuclease H-like"/>
    <property type="match status" value="1"/>
</dbReference>
<feature type="region of interest" description="Disordered" evidence="5">
    <location>
        <begin position="886"/>
        <end position="983"/>
    </location>
</feature>
<dbReference type="PANTHER" id="PTHR42648">
    <property type="entry name" value="TRANSPOSASE, PUTATIVE-RELATED"/>
    <property type="match status" value="1"/>
</dbReference>
<comment type="caution">
    <text evidence="7">The sequence shown here is derived from an EMBL/GenBank/DDBJ whole genome shotgun (WGS) entry which is preliminary data.</text>
</comment>
<evidence type="ECO:0000256" key="4">
    <source>
        <dbReference type="ARBA" id="ARBA00022801"/>
    </source>
</evidence>
<proteinExistence type="predicted"/>
<dbReference type="PANTHER" id="PTHR42648:SF18">
    <property type="entry name" value="RETROTRANSPOSON, UNCLASSIFIED-LIKE PROTEIN"/>
    <property type="match status" value="1"/>
</dbReference>
<feature type="compositionally biased region" description="Polar residues" evidence="5">
    <location>
        <begin position="1015"/>
        <end position="1026"/>
    </location>
</feature>
<dbReference type="GO" id="GO:0004190">
    <property type="term" value="F:aspartic-type endopeptidase activity"/>
    <property type="evidence" value="ECO:0007669"/>
    <property type="project" value="UniProtKB-KW"/>
</dbReference>
<feature type="region of interest" description="Disordered" evidence="5">
    <location>
        <begin position="1015"/>
        <end position="1034"/>
    </location>
</feature>